<dbReference type="RefSeq" id="WP_157426752.1">
    <property type="nucleotide sequence ID" value="NZ_BAAANK010000007.1"/>
</dbReference>
<gene>
    <name evidence="1" type="ORF">GCM10009750_25400</name>
</gene>
<evidence type="ECO:0000313" key="1">
    <source>
        <dbReference type="EMBL" id="GAA1838597.1"/>
    </source>
</evidence>
<evidence type="ECO:0008006" key="3">
    <source>
        <dbReference type="Google" id="ProtNLM"/>
    </source>
</evidence>
<proteinExistence type="predicted"/>
<name>A0ABN2MTW3_9MICO</name>
<organism evidence="1 2">
    <name type="scientific">Agromyces salentinus</name>
    <dbReference type="NCBI Taxonomy" id="269421"/>
    <lineage>
        <taxon>Bacteria</taxon>
        <taxon>Bacillati</taxon>
        <taxon>Actinomycetota</taxon>
        <taxon>Actinomycetes</taxon>
        <taxon>Micrococcales</taxon>
        <taxon>Microbacteriaceae</taxon>
        <taxon>Agromyces</taxon>
    </lineage>
</organism>
<evidence type="ECO:0000313" key="2">
    <source>
        <dbReference type="Proteomes" id="UP001501746"/>
    </source>
</evidence>
<keyword evidence="2" id="KW-1185">Reference proteome</keyword>
<dbReference type="Proteomes" id="UP001501746">
    <property type="component" value="Unassembled WGS sequence"/>
</dbReference>
<accession>A0ABN2MTW3</accession>
<reference evidence="1 2" key="1">
    <citation type="journal article" date="2019" name="Int. J. Syst. Evol. Microbiol.">
        <title>The Global Catalogue of Microorganisms (GCM) 10K type strain sequencing project: providing services to taxonomists for standard genome sequencing and annotation.</title>
        <authorList>
            <consortium name="The Broad Institute Genomics Platform"/>
            <consortium name="The Broad Institute Genome Sequencing Center for Infectious Disease"/>
            <person name="Wu L."/>
            <person name="Ma J."/>
        </authorList>
    </citation>
    <scope>NUCLEOTIDE SEQUENCE [LARGE SCALE GENOMIC DNA]</scope>
    <source>
        <strain evidence="1 2">JCM 14323</strain>
    </source>
</reference>
<protein>
    <recommendedName>
        <fullName evidence="3">Transcriptional regulator, AbiEi antitoxin, Type IV TA system</fullName>
    </recommendedName>
</protein>
<sequence length="330" mass="36499">MSGRLLEGDDGFILARGMRAAGRASALEAAVEAGEIERVRRGVYAVPLHHDPAFQQKSRPEQAAMTYRRGVAAAAQTLQVPVFTSFSAIALQRLPIVGSWPEDVIVLSPDRHGHRRLGVISVGRSAGDSPALEFIDGFQVTSIEYSLIQVCRHGSLAAALTAIDAALQATPASRNPPLTTLDRLWAEHRMMGRYTGSRKTLAALQRASSLSDTPLETCSRLVIEEWGFPAPTQQQAIWLPELGRNAYLDFYWEEYGIGAEADGNGKYLGNEGATASASIVVREKERENGLRRRLRGFDRWDWSEMWARRPVRDRLVAAGLPQVRRPMRLL</sequence>
<comment type="caution">
    <text evidence="1">The sequence shown here is derived from an EMBL/GenBank/DDBJ whole genome shotgun (WGS) entry which is preliminary data.</text>
</comment>
<dbReference type="EMBL" id="BAAANK010000007">
    <property type="protein sequence ID" value="GAA1838597.1"/>
    <property type="molecule type" value="Genomic_DNA"/>
</dbReference>